<dbReference type="Proteomes" id="UP000595220">
    <property type="component" value="Chromosome"/>
</dbReference>
<dbReference type="AlphaFoldDB" id="A0AAP9Y9S8"/>
<feature type="compositionally biased region" description="Polar residues" evidence="1">
    <location>
        <begin position="121"/>
        <end position="148"/>
    </location>
</feature>
<keyword evidence="4" id="KW-1185">Reference proteome</keyword>
<feature type="compositionally biased region" description="Gly residues" evidence="1">
    <location>
        <begin position="28"/>
        <end position="49"/>
    </location>
</feature>
<keyword evidence="2" id="KW-1133">Transmembrane helix</keyword>
<protein>
    <submittedName>
        <fullName evidence="3">Uncharacterized protein</fullName>
    </submittedName>
</protein>
<dbReference type="KEGG" id="amy:ADJ76_02600"/>
<proteinExistence type="predicted"/>
<feature type="region of interest" description="Disordered" evidence="1">
    <location>
        <begin position="191"/>
        <end position="216"/>
    </location>
</feature>
<sequence length="255" mass="25490">MSTPFPPQNQPPFQPQQGAPGYPAQGGYAQGGNPQGGYAQGGNPQGGYPQGDYAQGGFPQGGGQQGYGSPMYGQPAYAGGPMGPQPSGSNTGKIVAIIAGAFAVALIVGLVIYLPLRGGSSNEDTTANPTSAGQPTSAPSAQPPYGSNPSGQPSSAPSKGSGSAPGNGSGSQDGVENMFISACKTKLSSQISSASFSDEKLTRTGSSSQVDTYNYDGRVTGVSTKNNKKIDASFSCKGVYDKSTGIVEILASGTK</sequence>
<dbReference type="EMBL" id="CP066065">
    <property type="protein sequence ID" value="QQC44538.1"/>
    <property type="molecule type" value="Genomic_DNA"/>
</dbReference>
<name>A0AAP9Y9S8_9ACTO</name>
<accession>A0AAP9Y9S8</accession>
<evidence type="ECO:0000256" key="2">
    <source>
        <dbReference type="SAM" id="Phobius"/>
    </source>
</evidence>
<gene>
    <name evidence="3" type="ORF">I6H42_03855</name>
</gene>
<evidence type="ECO:0000256" key="1">
    <source>
        <dbReference type="SAM" id="MobiDB-lite"/>
    </source>
</evidence>
<feature type="region of interest" description="Disordered" evidence="1">
    <location>
        <begin position="121"/>
        <end position="175"/>
    </location>
</feature>
<dbReference type="RefSeq" id="WP_050694662.1">
    <property type="nucleotide sequence ID" value="NZ_CP012072.1"/>
</dbReference>
<evidence type="ECO:0000313" key="4">
    <source>
        <dbReference type="Proteomes" id="UP000595220"/>
    </source>
</evidence>
<feature type="compositionally biased region" description="Low complexity" evidence="1">
    <location>
        <begin position="149"/>
        <end position="162"/>
    </location>
</feature>
<feature type="compositionally biased region" description="Polar residues" evidence="1">
    <location>
        <begin position="203"/>
        <end position="212"/>
    </location>
</feature>
<feature type="compositionally biased region" description="Pro residues" evidence="1">
    <location>
        <begin position="1"/>
        <end position="14"/>
    </location>
</feature>
<organism evidence="3 4">
    <name type="scientific">Schaalia meyeri</name>
    <dbReference type="NCBI Taxonomy" id="52773"/>
    <lineage>
        <taxon>Bacteria</taxon>
        <taxon>Bacillati</taxon>
        <taxon>Actinomycetota</taxon>
        <taxon>Actinomycetes</taxon>
        <taxon>Actinomycetales</taxon>
        <taxon>Actinomycetaceae</taxon>
        <taxon>Schaalia</taxon>
    </lineage>
</organism>
<evidence type="ECO:0000313" key="3">
    <source>
        <dbReference type="EMBL" id="QQC44538.1"/>
    </source>
</evidence>
<keyword evidence="2" id="KW-0812">Transmembrane</keyword>
<feature type="compositionally biased region" description="Low complexity" evidence="1">
    <location>
        <begin position="15"/>
        <end position="27"/>
    </location>
</feature>
<reference evidence="3 4" key="1">
    <citation type="submission" date="2020-12" db="EMBL/GenBank/DDBJ databases">
        <title>FDA dAtabase for Regulatory Grade micrObial Sequences (FDA-ARGOS): Supporting development and validation of Infectious Disease Dx tests.</title>
        <authorList>
            <person name="Sproer C."/>
            <person name="Gronow S."/>
            <person name="Severitt S."/>
            <person name="Schroder I."/>
            <person name="Tallon L."/>
            <person name="Sadzewicz L."/>
            <person name="Zhao X."/>
            <person name="Boylan J."/>
            <person name="Ott S."/>
            <person name="Bowen H."/>
            <person name="Vavikolanu K."/>
            <person name="Mehta A."/>
            <person name="Aluvathingal J."/>
            <person name="Nadendla S."/>
            <person name="Lowell S."/>
            <person name="Myers T."/>
            <person name="Yan Y."/>
            <person name="Sichtig H."/>
        </authorList>
    </citation>
    <scope>NUCLEOTIDE SEQUENCE [LARGE SCALE GENOMIC DNA]</scope>
    <source>
        <strain evidence="3 4">FDAARGOS_985</strain>
    </source>
</reference>
<feature type="region of interest" description="Disordered" evidence="1">
    <location>
        <begin position="1"/>
        <end position="72"/>
    </location>
</feature>
<keyword evidence="2" id="KW-0472">Membrane</keyword>
<feature type="transmembrane region" description="Helical" evidence="2">
    <location>
        <begin position="94"/>
        <end position="116"/>
    </location>
</feature>